<dbReference type="Proteomes" id="UP000246058">
    <property type="component" value="Chromosome"/>
</dbReference>
<dbReference type="KEGG" id="meti:DK427_21390"/>
<gene>
    <name evidence="1" type="ORF">DK427_21390</name>
</gene>
<protein>
    <recommendedName>
        <fullName evidence="3">DUF2171 domain-containing protein</fullName>
    </recommendedName>
</protein>
<evidence type="ECO:0008006" key="3">
    <source>
        <dbReference type="Google" id="ProtNLM"/>
    </source>
</evidence>
<organism evidence="1 2">
    <name type="scientific">Methylobacterium radiodurans</name>
    <dbReference type="NCBI Taxonomy" id="2202828"/>
    <lineage>
        <taxon>Bacteria</taxon>
        <taxon>Pseudomonadati</taxon>
        <taxon>Pseudomonadota</taxon>
        <taxon>Alphaproteobacteria</taxon>
        <taxon>Hyphomicrobiales</taxon>
        <taxon>Methylobacteriaceae</taxon>
        <taxon>Methylobacterium</taxon>
    </lineage>
</organism>
<sequence length="72" mass="7670">MTINLSLIRSHMEVVGPDGSHVGTVDAVEGRRIRLTRKDPAAHGQHHSFDADLVAAVDDKVRLNTTDLAAGG</sequence>
<reference evidence="1 2" key="1">
    <citation type="submission" date="2018-05" db="EMBL/GenBank/DDBJ databases">
        <title>Complete Genome Sequence of Methylobacterium sp. 17Sr1-43.</title>
        <authorList>
            <person name="Srinivasan S."/>
        </authorList>
    </citation>
    <scope>NUCLEOTIDE SEQUENCE [LARGE SCALE GENOMIC DNA]</scope>
    <source>
        <strain evidence="1 2">17Sr1-43</strain>
    </source>
</reference>
<evidence type="ECO:0000313" key="2">
    <source>
        <dbReference type="Proteomes" id="UP000246058"/>
    </source>
</evidence>
<accession>A0A2U8VXH7</accession>
<dbReference type="OrthoDB" id="9803697at2"/>
<dbReference type="AlphaFoldDB" id="A0A2U8VXH7"/>
<keyword evidence="2" id="KW-1185">Reference proteome</keyword>
<dbReference type="InterPro" id="IPR018684">
    <property type="entry name" value="DUF2171"/>
</dbReference>
<dbReference type="RefSeq" id="WP_109953133.1">
    <property type="nucleotide sequence ID" value="NZ_CP029551.1"/>
</dbReference>
<proteinExistence type="predicted"/>
<dbReference type="Pfam" id="PF09939">
    <property type="entry name" value="DUF2171"/>
    <property type="match status" value="1"/>
</dbReference>
<name>A0A2U8VXH7_9HYPH</name>
<evidence type="ECO:0000313" key="1">
    <source>
        <dbReference type="EMBL" id="AWN37970.1"/>
    </source>
</evidence>
<dbReference type="EMBL" id="CP029551">
    <property type="protein sequence ID" value="AWN37970.1"/>
    <property type="molecule type" value="Genomic_DNA"/>
</dbReference>